<dbReference type="Pfam" id="PF01546">
    <property type="entry name" value="Peptidase_M20"/>
    <property type="match status" value="1"/>
</dbReference>
<reference evidence="7 8" key="1">
    <citation type="submission" date="2024-09" db="EMBL/GenBank/DDBJ databases">
        <authorList>
            <person name="Sun Q."/>
            <person name="Mori K."/>
        </authorList>
    </citation>
    <scope>NUCLEOTIDE SEQUENCE [LARGE SCALE GENOMIC DNA]</scope>
    <source>
        <strain evidence="7 8">TBRC 4938</strain>
    </source>
</reference>
<dbReference type="PANTHER" id="PTHR43808:SF8">
    <property type="entry name" value="PEPTIDASE M20 DIMERISATION DOMAIN-CONTAINING PROTEIN"/>
    <property type="match status" value="1"/>
</dbReference>
<organism evidence="7 8">
    <name type="scientific">Rhizobium puerariae</name>
    <dbReference type="NCBI Taxonomy" id="1585791"/>
    <lineage>
        <taxon>Bacteria</taxon>
        <taxon>Pseudomonadati</taxon>
        <taxon>Pseudomonadota</taxon>
        <taxon>Alphaproteobacteria</taxon>
        <taxon>Hyphomicrobiales</taxon>
        <taxon>Rhizobiaceae</taxon>
        <taxon>Rhizobium/Agrobacterium group</taxon>
        <taxon>Rhizobium</taxon>
    </lineage>
</organism>
<evidence type="ECO:0000256" key="4">
    <source>
        <dbReference type="ARBA" id="ARBA00022801"/>
    </source>
</evidence>
<dbReference type="PANTHER" id="PTHR43808">
    <property type="entry name" value="ACETYLORNITHINE DEACETYLASE"/>
    <property type="match status" value="1"/>
</dbReference>
<dbReference type="InterPro" id="IPR036264">
    <property type="entry name" value="Bact_exopeptidase_dim_dom"/>
</dbReference>
<evidence type="ECO:0000313" key="7">
    <source>
        <dbReference type="EMBL" id="MFB9949628.1"/>
    </source>
</evidence>
<comment type="similarity">
    <text evidence="2">Belongs to the peptidase M20A family.</text>
</comment>
<keyword evidence="8" id="KW-1185">Reference proteome</keyword>
<dbReference type="InterPro" id="IPR002933">
    <property type="entry name" value="Peptidase_M20"/>
</dbReference>
<dbReference type="Pfam" id="PF07687">
    <property type="entry name" value="M20_dimer"/>
    <property type="match status" value="1"/>
</dbReference>
<proteinExistence type="inferred from homology"/>
<evidence type="ECO:0000256" key="3">
    <source>
        <dbReference type="ARBA" id="ARBA00022723"/>
    </source>
</evidence>
<feature type="domain" description="Peptidase M20 dimerisation" evidence="6">
    <location>
        <begin position="175"/>
        <end position="275"/>
    </location>
</feature>
<gene>
    <name evidence="7" type="ORF">ACFFP0_12255</name>
</gene>
<keyword evidence="3" id="KW-0479">Metal-binding</keyword>
<accession>A0ABV6AJW8</accession>
<comment type="caution">
    <text evidence="7">The sequence shown here is derived from an EMBL/GenBank/DDBJ whole genome shotgun (WGS) entry which is preliminary data.</text>
</comment>
<keyword evidence="5" id="KW-0862">Zinc</keyword>
<dbReference type="InterPro" id="IPR050072">
    <property type="entry name" value="Peptidase_M20A"/>
</dbReference>
<evidence type="ECO:0000256" key="2">
    <source>
        <dbReference type="ARBA" id="ARBA00006247"/>
    </source>
</evidence>
<name>A0ABV6AJW8_9HYPH</name>
<dbReference type="InterPro" id="IPR011650">
    <property type="entry name" value="Peptidase_M20_dimer"/>
</dbReference>
<evidence type="ECO:0000256" key="1">
    <source>
        <dbReference type="ARBA" id="ARBA00001947"/>
    </source>
</evidence>
<dbReference type="EMBL" id="JBHMAA010000014">
    <property type="protein sequence ID" value="MFB9949628.1"/>
    <property type="molecule type" value="Genomic_DNA"/>
</dbReference>
<dbReference type="RefSeq" id="WP_377260870.1">
    <property type="nucleotide sequence ID" value="NZ_JBHMAA010000014.1"/>
</dbReference>
<evidence type="ECO:0000313" key="8">
    <source>
        <dbReference type="Proteomes" id="UP001589692"/>
    </source>
</evidence>
<dbReference type="Proteomes" id="UP001589692">
    <property type="component" value="Unassembled WGS sequence"/>
</dbReference>
<evidence type="ECO:0000256" key="5">
    <source>
        <dbReference type="ARBA" id="ARBA00022833"/>
    </source>
</evidence>
<dbReference type="Gene3D" id="3.40.630.10">
    <property type="entry name" value="Zn peptidases"/>
    <property type="match status" value="1"/>
</dbReference>
<evidence type="ECO:0000259" key="6">
    <source>
        <dbReference type="Pfam" id="PF07687"/>
    </source>
</evidence>
<comment type="cofactor">
    <cofactor evidence="1">
        <name>Zn(2+)</name>
        <dbReference type="ChEBI" id="CHEBI:29105"/>
    </cofactor>
</comment>
<protein>
    <submittedName>
        <fullName evidence="7">M20 family metallopeptidase</fullName>
    </submittedName>
</protein>
<dbReference type="Gene3D" id="3.30.70.360">
    <property type="match status" value="1"/>
</dbReference>
<keyword evidence="4" id="KW-0378">Hydrolase</keyword>
<dbReference type="SUPFAM" id="SSF55031">
    <property type="entry name" value="Bacterial exopeptidase dimerisation domain"/>
    <property type="match status" value="1"/>
</dbReference>
<sequence length="387" mass="42131">MASAANDYDVELTGLLGELVAIPSFSGEEGAVQDRICRWFVDHGIDVDIEEADGGLQNVVVTIEGDGDGPVLWIGGHCDTVGIASGWTRVPHASKIEDNRLYGLGSMDMKGGLAAAMYAVRELSERSGEWAGKVIFAALADEEAYSRGANAFVRKERGIDAAVMCEPHFHDVVIGAMGKINLRVEVKGRSAHGSRPEEGVNAVTEAAKLLVAIDGLERFSHPDFGRASHCVLNMTSGDGRYEIRVPDHAAFVVNWHFMPGETVESALETLRNLADGLNSRAQFAITVGEPRYESFMLDKDDGFVAQFAESYRRIIGKEPDLRFGRGVSDANIFAGRAGIPTLLFGPDGANMHAGDEWVDLDQLHLARRTYLDFALRFLKSKNESTMK</sequence>
<dbReference type="SUPFAM" id="SSF53187">
    <property type="entry name" value="Zn-dependent exopeptidases"/>
    <property type="match status" value="1"/>
</dbReference>